<dbReference type="PROSITE" id="PS00518">
    <property type="entry name" value="ZF_RING_1"/>
    <property type="match status" value="1"/>
</dbReference>
<dbReference type="InterPro" id="IPR000315">
    <property type="entry name" value="Znf_B-box"/>
</dbReference>
<evidence type="ECO:0000256" key="1">
    <source>
        <dbReference type="ARBA" id="ARBA00022723"/>
    </source>
</evidence>
<feature type="domain" description="B box-type" evidence="6">
    <location>
        <begin position="114"/>
        <end position="154"/>
    </location>
</feature>
<dbReference type="SUPFAM" id="SSF57850">
    <property type="entry name" value="RING/U-box"/>
    <property type="match status" value="1"/>
</dbReference>
<feature type="domain" description="RING-type" evidence="5">
    <location>
        <begin position="32"/>
        <end position="75"/>
    </location>
</feature>
<reference evidence="7 8" key="1">
    <citation type="submission" date="2022-05" db="EMBL/GenBank/DDBJ databases">
        <authorList>
            <consortium name="Genoscope - CEA"/>
            <person name="William W."/>
        </authorList>
    </citation>
    <scope>NUCLEOTIDE SEQUENCE [LARGE SCALE GENOMIC DNA]</scope>
</reference>
<dbReference type="PANTHER" id="PTHR25462:SF296">
    <property type="entry name" value="MEIOTIC P26, ISOFORM F"/>
    <property type="match status" value="1"/>
</dbReference>
<dbReference type="InterPro" id="IPR013083">
    <property type="entry name" value="Znf_RING/FYVE/PHD"/>
</dbReference>
<protein>
    <recommendedName>
        <fullName evidence="9">RING-type domain-containing protein</fullName>
    </recommendedName>
</protein>
<dbReference type="Proteomes" id="UP001159427">
    <property type="component" value="Unassembled WGS sequence"/>
</dbReference>
<keyword evidence="3" id="KW-0862">Zinc</keyword>
<dbReference type="Gene3D" id="3.30.160.60">
    <property type="entry name" value="Classic Zinc Finger"/>
    <property type="match status" value="1"/>
</dbReference>
<gene>
    <name evidence="7" type="ORF">PEVE_00024437</name>
</gene>
<dbReference type="SMART" id="SM00184">
    <property type="entry name" value="RING"/>
    <property type="match status" value="1"/>
</dbReference>
<organism evidence="7 8">
    <name type="scientific">Porites evermanni</name>
    <dbReference type="NCBI Taxonomy" id="104178"/>
    <lineage>
        <taxon>Eukaryota</taxon>
        <taxon>Metazoa</taxon>
        <taxon>Cnidaria</taxon>
        <taxon>Anthozoa</taxon>
        <taxon>Hexacorallia</taxon>
        <taxon>Scleractinia</taxon>
        <taxon>Fungiina</taxon>
        <taxon>Poritidae</taxon>
        <taxon>Porites</taxon>
    </lineage>
</organism>
<dbReference type="EMBL" id="CALNXI010000327">
    <property type="protein sequence ID" value="CAH3024909.1"/>
    <property type="molecule type" value="Genomic_DNA"/>
</dbReference>
<comment type="caution">
    <text evidence="7">The sequence shown here is derived from an EMBL/GenBank/DDBJ whole genome shotgun (WGS) entry which is preliminary data.</text>
</comment>
<sequence>MTLAFQNGCRTMNHEQPRMFVRCAMTLKIPECSICFEHYNDQSKCPRLLSCGHSFCSSCLERLLHGNTIDCPTCRNPGAVPTGVEGLLKNFALLDIVNDTPKENELEANPQLASVSLICQKHNDKFRFFDEKCGHAVCRECVALEHFGHLCLPLAEAASEYGKEVKDLIKKTNVETGSAVEYELEKARLEKEVGYLQGLLKKVKLK</sequence>
<name>A0ABN8MA68_9CNID</name>
<keyword evidence="8" id="KW-1185">Reference proteome</keyword>
<keyword evidence="2 4" id="KW-0863">Zinc-finger</keyword>
<dbReference type="InterPro" id="IPR047153">
    <property type="entry name" value="TRIM45/56/19-like"/>
</dbReference>
<evidence type="ECO:0000256" key="4">
    <source>
        <dbReference type="PROSITE-ProRule" id="PRU00024"/>
    </source>
</evidence>
<dbReference type="Gene3D" id="3.30.40.10">
    <property type="entry name" value="Zinc/RING finger domain, C3HC4 (zinc finger)"/>
    <property type="match status" value="1"/>
</dbReference>
<evidence type="ECO:0000259" key="6">
    <source>
        <dbReference type="PROSITE" id="PS50119"/>
    </source>
</evidence>
<dbReference type="InterPro" id="IPR001841">
    <property type="entry name" value="Znf_RING"/>
</dbReference>
<evidence type="ECO:0008006" key="9">
    <source>
        <dbReference type="Google" id="ProtNLM"/>
    </source>
</evidence>
<dbReference type="PANTHER" id="PTHR25462">
    <property type="entry name" value="BONUS, ISOFORM C-RELATED"/>
    <property type="match status" value="1"/>
</dbReference>
<dbReference type="SUPFAM" id="SSF57845">
    <property type="entry name" value="B-box zinc-binding domain"/>
    <property type="match status" value="1"/>
</dbReference>
<keyword evidence="1" id="KW-0479">Metal-binding</keyword>
<evidence type="ECO:0000313" key="7">
    <source>
        <dbReference type="EMBL" id="CAH3024909.1"/>
    </source>
</evidence>
<proteinExistence type="predicted"/>
<dbReference type="PROSITE" id="PS50119">
    <property type="entry name" value="ZF_BBOX"/>
    <property type="match status" value="1"/>
</dbReference>
<evidence type="ECO:0000259" key="5">
    <source>
        <dbReference type="PROSITE" id="PS50089"/>
    </source>
</evidence>
<dbReference type="Pfam" id="PF13639">
    <property type="entry name" value="zf-RING_2"/>
    <property type="match status" value="1"/>
</dbReference>
<accession>A0ABN8MA68</accession>
<dbReference type="InterPro" id="IPR017907">
    <property type="entry name" value="Znf_RING_CS"/>
</dbReference>
<evidence type="ECO:0000256" key="3">
    <source>
        <dbReference type="ARBA" id="ARBA00022833"/>
    </source>
</evidence>
<dbReference type="PROSITE" id="PS50089">
    <property type="entry name" value="ZF_RING_2"/>
    <property type="match status" value="1"/>
</dbReference>
<evidence type="ECO:0000313" key="8">
    <source>
        <dbReference type="Proteomes" id="UP001159427"/>
    </source>
</evidence>
<evidence type="ECO:0000256" key="2">
    <source>
        <dbReference type="ARBA" id="ARBA00022771"/>
    </source>
</evidence>